<dbReference type="Gramene" id="Kaladp0010s0065.1.v1.1">
    <property type="protein sequence ID" value="Kaladp0010s0065.1.v1.1"/>
    <property type="gene ID" value="Kaladp0010s0065.v1.1"/>
</dbReference>
<dbReference type="OMA" id="TMISEHE"/>
<feature type="region of interest" description="Disordered" evidence="2">
    <location>
        <begin position="1"/>
        <end position="21"/>
    </location>
</feature>
<keyword evidence="1" id="KW-0175">Coiled coil</keyword>
<sequence>MSATKSSGKKRRSESEASKLEKIMKDDDDIFGADISNDIKGIVSVLHQIKEKAHKDGQTKNEETISSVAAEMKMKLDELKSKFEKERQSFAKSLSKTSKECESTLKNETAKFQALYEKFSKEKTAHLQALRDTISRFEEDKERLLTRYDQLRKKEKSMLAEHEKACTDKIAQLEESLKKKKQEDKTFNILRKTLGSFLHNDASDEDFPAED</sequence>
<dbReference type="Proteomes" id="UP000594263">
    <property type="component" value="Unplaced"/>
</dbReference>
<evidence type="ECO:0000256" key="2">
    <source>
        <dbReference type="SAM" id="MobiDB-lite"/>
    </source>
</evidence>
<dbReference type="GO" id="GO:0099086">
    <property type="term" value="C:synaptonemal structure"/>
    <property type="evidence" value="ECO:0007669"/>
    <property type="project" value="EnsemblPlants"/>
</dbReference>
<evidence type="ECO:0000313" key="4">
    <source>
        <dbReference type="Proteomes" id="UP000594263"/>
    </source>
</evidence>
<dbReference type="AlphaFoldDB" id="A0A7N0RF13"/>
<keyword evidence="4" id="KW-1185">Reference proteome</keyword>
<proteinExistence type="predicted"/>
<reference evidence="3" key="1">
    <citation type="submission" date="2021-01" db="UniProtKB">
        <authorList>
            <consortium name="EnsemblPlants"/>
        </authorList>
    </citation>
    <scope>IDENTIFICATION</scope>
</reference>
<organism evidence="3 4">
    <name type="scientific">Kalanchoe fedtschenkoi</name>
    <name type="common">Lavender scallops</name>
    <name type="synonym">South American air plant</name>
    <dbReference type="NCBI Taxonomy" id="63787"/>
    <lineage>
        <taxon>Eukaryota</taxon>
        <taxon>Viridiplantae</taxon>
        <taxon>Streptophyta</taxon>
        <taxon>Embryophyta</taxon>
        <taxon>Tracheophyta</taxon>
        <taxon>Spermatophyta</taxon>
        <taxon>Magnoliopsida</taxon>
        <taxon>eudicotyledons</taxon>
        <taxon>Gunneridae</taxon>
        <taxon>Pentapetalae</taxon>
        <taxon>Saxifragales</taxon>
        <taxon>Crassulaceae</taxon>
        <taxon>Kalanchoe</taxon>
    </lineage>
</organism>
<dbReference type="GO" id="GO:0007131">
    <property type="term" value="P:reciprocal meiotic recombination"/>
    <property type="evidence" value="ECO:0007669"/>
    <property type="project" value="EnsemblPlants"/>
</dbReference>
<name>A0A7N0RF13_KALFE</name>
<dbReference type="EnsemblPlants" id="Kaladp0010s0065.1.v1.1">
    <property type="protein sequence ID" value="Kaladp0010s0065.1.v1.1"/>
    <property type="gene ID" value="Kaladp0010s0065.v1.1"/>
</dbReference>
<accession>A0A7N0RF13</accession>
<evidence type="ECO:0000313" key="3">
    <source>
        <dbReference type="EnsemblPlants" id="Kaladp0010s0065.1.v1.1"/>
    </source>
</evidence>
<evidence type="ECO:0000256" key="1">
    <source>
        <dbReference type="SAM" id="Coils"/>
    </source>
</evidence>
<dbReference type="PANTHER" id="PTHR35295:SF1">
    <property type="entry name" value="DNA LIGASE-LIKE PROTEIN"/>
    <property type="match status" value="1"/>
</dbReference>
<feature type="coiled-coil region" evidence="1">
    <location>
        <begin position="127"/>
        <end position="183"/>
    </location>
</feature>
<dbReference type="PANTHER" id="PTHR35295">
    <property type="entry name" value="DNA LIGASE-LIKE PROTEIN"/>
    <property type="match status" value="1"/>
</dbReference>
<protein>
    <submittedName>
        <fullName evidence="3">Uncharacterized protein</fullName>
    </submittedName>
</protein>